<evidence type="ECO:0000259" key="10">
    <source>
        <dbReference type="PROSITE" id="PS50215"/>
    </source>
</evidence>
<dbReference type="GO" id="GO:0005886">
    <property type="term" value="C:plasma membrane"/>
    <property type="evidence" value="ECO:0000318"/>
    <property type="project" value="GO_Central"/>
</dbReference>
<dbReference type="GO" id="GO:0046872">
    <property type="term" value="F:metal ion binding"/>
    <property type="evidence" value="ECO:0007669"/>
    <property type="project" value="UniProtKB-KW"/>
</dbReference>
<dbReference type="AlphaFoldDB" id="A0A7M7N129"/>
<dbReference type="FunFam" id="4.10.70.10:FF:000003">
    <property type="entry name" value="Disintegrin and metalloproteinase domain-containing protein 17"/>
    <property type="match status" value="1"/>
</dbReference>
<keyword evidence="7" id="KW-0472">Membrane</keyword>
<dbReference type="GeneID" id="115919534"/>
<evidence type="ECO:0000256" key="4">
    <source>
        <dbReference type="ARBA" id="ARBA00023157"/>
    </source>
</evidence>
<dbReference type="KEGG" id="spu:115919534"/>
<dbReference type="InterPro" id="IPR051489">
    <property type="entry name" value="ADAM_Metalloproteinase"/>
</dbReference>
<evidence type="ECO:0000256" key="7">
    <source>
        <dbReference type="SAM" id="Phobius"/>
    </source>
</evidence>
<evidence type="ECO:0000259" key="9">
    <source>
        <dbReference type="PROSITE" id="PS50214"/>
    </source>
</evidence>
<evidence type="ECO:0000256" key="8">
    <source>
        <dbReference type="SAM" id="SignalP"/>
    </source>
</evidence>
<dbReference type="Pfam" id="PF13574">
    <property type="entry name" value="Reprolysin_2"/>
    <property type="match status" value="1"/>
</dbReference>
<keyword evidence="5" id="KW-0862">Zinc</keyword>
<dbReference type="Pfam" id="PF21299">
    <property type="entry name" value="ADAM10_Cys-rich"/>
    <property type="match status" value="1"/>
</dbReference>
<dbReference type="SUPFAM" id="SSF57552">
    <property type="entry name" value="Blood coagulation inhibitor (disintegrin)"/>
    <property type="match status" value="1"/>
</dbReference>
<feature type="domain" description="Disintegrin" evidence="9">
    <location>
        <begin position="467"/>
        <end position="555"/>
    </location>
</feature>
<feature type="signal peptide" evidence="8">
    <location>
        <begin position="1"/>
        <end position="18"/>
    </location>
</feature>
<evidence type="ECO:0000256" key="3">
    <source>
        <dbReference type="ARBA" id="ARBA00022685"/>
    </source>
</evidence>
<name>A0A7M7N129_STRPU</name>
<dbReference type="OrthoDB" id="2149267at2759"/>
<dbReference type="PANTHER" id="PTHR45702:SF2">
    <property type="entry name" value="KUZBANIAN, ISOFORM A"/>
    <property type="match status" value="1"/>
</dbReference>
<evidence type="ECO:0000256" key="1">
    <source>
        <dbReference type="ARBA" id="ARBA00001809"/>
    </source>
</evidence>
<feature type="chain" id="PRO_5029508868" description="ADAM10 endopeptidase" evidence="8">
    <location>
        <begin position="19"/>
        <end position="758"/>
    </location>
</feature>
<dbReference type="InterPro" id="IPR049038">
    <property type="entry name" value="ADAM10_Cys-rich"/>
</dbReference>
<feature type="binding site" evidence="5">
    <location>
        <position position="406"/>
    </location>
    <ligand>
        <name>Zn(2+)</name>
        <dbReference type="ChEBI" id="CHEBI:29105"/>
        <note>catalytic</note>
    </ligand>
</feature>
<dbReference type="EC" id="3.4.24.81" evidence="2"/>
<dbReference type="InParanoid" id="A0A7M7N129"/>
<keyword evidence="4" id="KW-1015">Disulfide bond</keyword>
<keyword evidence="12" id="KW-1185">Reference proteome</keyword>
<reference evidence="11" key="2">
    <citation type="submission" date="2021-01" db="UniProtKB">
        <authorList>
            <consortium name="EnsemblMetazoa"/>
        </authorList>
    </citation>
    <scope>IDENTIFICATION</scope>
</reference>
<dbReference type="FunCoup" id="A0A7M7N129">
    <property type="interactions" value="1637"/>
</dbReference>
<dbReference type="EnsemblMetazoa" id="XM_030973607">
    <property type="protein sequence ID" value="XP_030829467"/>
    <property type="gene ID" value="LOC115919534"/>
</dbReference>
<dbReference type="Proteomes" id="UP000007110">
    <property type="component" value="Unassembled WGS sequence"/>
</dbReference>
<evidence type="ECO:0000256" key="6">
    <source>
        <dbReference type="SAM" id="MobiDB-lite"/>
    </source>
</evidence>
<dbReference type="SMART" id="SM00050">
    <property type="entry name" value="DISIN"/>
    <property type="match status" value="1"/>
</dbReference>
<keyword evidence="7" id="KW-0812">Transmembrane</keyword>
<sequence length="758" mass="84161">MNEKILLTLTLLFGVSHCEQLNRHVRHYELLSYNTHELHAKHERSRRSVDALQEVELDFEAHGRPFQLRLRQGAPYIAHNLILETDDGAAPYKPDFLYIGNLKDKPKSKVHGGITNGMFQGVIYDEDDEYHIEQAKYHLDEASLPDAESHSVIYKASDVTHPDNGGCGLNDRVSKWMNKIQNSRVDNDNKREKREANVNWQNVAHGASENKYTAPERTRRAVYNSENKACSLYLQADHTYTAHYSNDVSEVILNLNNHVSAINAIYIDTEFAHPNYETIRDINFFIKRIRVNGTTQQADASNPFRFPNIGVEKFLELNSLQNHDEYCLAYLFADRDFNEGVLGLAWVGSTGSTSGGICEKSSNFQGVYQSLNTGVVTIQNYGSTVASKVSHITFAHELGHNFGSPHDYPERCRPGDNPNTRSDGNYIMYASATSGDKRFNDEFSDCSIANMTAVIRENGGCFDRSDLPICGNLIVDGEEECDCGYEDQCDDQCCTAATCMLTPDAMQCSPSQGPCCTLGCQFANVTLCRAQSECSISSYCTGYMAGCPASQPKADGTECNEHTQVCEAGECQKSICTKFGLEECFCANAENTELDEACHLCCQNPNSSATCLSSRDIGVMQDHVRMYGKDAQEGTTDVKVLYQMPGAPCNEYQGYCDVFYKCRNVDSNGPLSRLTNAILNPELYSNIAAWIQANWWAAVLIVLGVIIFMGLFIKCCSVHTPSSNPNLPKARSVPGAATLRRRRSQAGARPAHSDIPMA</sequence>
<comment type="catalytic activity">
    <reaction evidence="1">
        <text>Endopeptidase of broad specificity.</text>
        <dbReference type="EC" id="3.4.24.81"/>
    </reaction>
</comment>
<dbReference type="Pfam" id="PF00200">
    <property type="entry name" value="Disintegrin"/>
    <property type="match status" value="1"/>
</dbReference>
<dbReference type="GO" id="GO:0007219">
    <property type="term" value="P:Notch signaling pathway"/>
    <property type="evidence" value="ECO:0000318"/>
    <property type="project" value="GO_Central"/>
</dbReference>
<dbReference type="Gene3D" id="4.10.70.10">
    <property type="entry name" value="Disintegrin domain"/>
    <property type="match status" value="1"/>
</dbReference>
<dbReference type="InterPro" id="IPR024079">
    <property type="entry name" value="MetalloPept_cat_dom_sf"/>
</dbReference>
<dbReference type="Gene3D" id="3.40.390.10">
    <property type="entry name" value="Collagenase (Catalytic Domain)"/>
    <property type="match status" value="1"/>
</dbReference>
<dbReference type="PROSITE" id="PS50214">
    <property type="entry name" value="DISINTEGRIN_2"/>
    <property type="match status" value="1"/>
</dbReference>
<reference evidence="12" key="1">
    <citation type="submission" date="2015-02" db="EMBL/GenBank/DDBJ databases">
        <title>Genome sequencing for Strongylocentrotus purpuratus.</title>
        <authorList>
            <person name="Murali S."/>
            <person name="Liu Y."/>
            <person name="Vee V."/>
            <person name="English A."/>
            <person name="Wang M."/>
            <person name="Skinner E."/>
            <person name="Han Y."/>
            <person name="Muzny D.M."/>
            <person name="Worley K.C."/>
            <person name="Gibbs R.A."/>
        </authorList>
    </citation>
    <scope>NUCLEOTIDE SEQUENCE</scope>
</reference>
<dbReference type="InterPro" id="IPR001590">
    <property type="entry name" value="Peptidase_M12B"/>
</dbReference>
<feature type="region of interest" description="Disordered" evidence="6">
    <location>
        <begin position="723"/>
        <end position="758"/>
    </location>
</feature>
<comment type="caution">
    <text evidence="5">Lacks conserved residue(s) required for the propagation of feature annotation.</text>
</comment>
<feature type="binding site" evidence="5">
    <location>
        <position position="396"/>
    </location>
    <ligand>
        <name>Zn(2+)</name>
        <dbReference type="ChEBI" id="CHEBI:29105"/>
        <note>catalytic</note>
    </ligand>
</feature>
<dbReference type="GO" id="GO:0006509">
    <property type="term" value="P:membrane protein ectodomain proteolysis"/>
    <property type="evidence" value="ECO:0000318"/>
    <property type="project" value="GO_Central"/>
</dbReference>
<protein>
    <recommendedName>
        <fullName evidence="2">ADAM10 endopeptidase</fullName>
        <ecNumber evidence="2">3.4.24.81</ecNumber>
    </recommendedName>
</protein>
<dbReference type="OMA" id="HVPATNP"/>
<keyword evidence="3" id="KW-0165">Cleavage on pair of basic residues</keyword>
<dbReference type="PANTHER" id="PTHR45702">
    <property type="entry name" value="ADAM10/ADAM17 METALLOPEPTIDASE FAMILY MEMBER"/>
    <property type="match status" value="1"/>
</dbReference>
<organism evidence="11 12">
    <name type="scientific">Strongylocentrotus purpuratus</name>
    <name type="common">Purple sea urchin</name>
    <dbReference type="NCBI Taxonomy" id="7668"/>
    <lineage>
        <taxon>Eukaryota</taxon>
        <taxon>Metazoa</taxon>
        <taxon>Echinodermata</taxon>
        <taxon>Eleutherozoa</taxon>
        <taxon>Echinozoa</taxon>
        <taxon>Echinoidea</taxon>
        <taxon>Euechinoidea</taxon>
        <taxon>Echinacea</taxon>
        <taxon>Camarodonta</taxon>
        <taxon>Echinidea</taxon>
        <taxon>Strongylocentrotidae</taxon>
        <taxon>Strongylocentrotus</taxon>
    </lineage>
</organism>
<dbReference type="InterPro" id="IPR036436">
    <property type="entry name" value="Disintegrin_dom_sf"/>
</dbReference>
<feature type="domain" description="Peptidase M12B" evidence="10">
    <location>
        <begin position="228"/>
        <end position="457"/>
    </location>
</feature>
<feature type="active site" evidence="5">
    <location>
        <position position="397"/>
    </location>
</feature>
<dbReference type="InterPro" id="IPR001762">
    <property type="entry name" value="Disintegrin_dom"/>
</dbReference>
<evidence type="ECO:0000313" key="11">
    <source>
        <dbReference type="EnsemblMetazoa" id="XP_030829467"/>
    </source>
</evidence>
<keyword evidence="7" id="KW-1133">Transmembrane helix</keyword>
<keyword evidence="5" id="KW-0479">Metal-binding</keyword>
<proteinExistence type="predicted"/>
<evidence type="ECO:0000256" key="2">
    <source>
        <dbReference type="ARBA" id="ARBA00012332"/>
    </source>
</evidence>
<dbReference type="PROSITE" id="PS50215">
    <property type="entry name" value="ADAM_MEPRO"/>
    <property type="match status" value="1"/>
</dbReference>
<feature type="transmembrane region" description="Helical" evidence="7">
    <location>
        <begin position="695"/>
        <end position="713"/>
    </location>
</feature>
<evidence type="ECO:0000256" key="5">
    <source>
        <dbReference type="PROSITE-ProRule" id="PRU00276"/>
    </source>
</evidence>
<dbReference type="SUPFAM" id="SSF55486">
    <property type="entry name" value="Metalloproteases ('zincins'), catalytic domain"/>
    <property type="match status" value="1"/>
</dbReference>
<keyword evidence="8" id="KW-0732">Signal</keyword>
<accession>A0A7M7N129</accession>
<feature type="binding site" evidence="5">
    <location>
        <position position="400"/>
    </location>
    <ligand>
        <name>Zn(2+)</name>
        <dbReference type="ChEBI" id="CHEBI:29105"/>
        <note>catalytic</note>
    </ligand>
</feature>
<evidence type="ECO:0000313" key="12">
    <source>
        <dbReference type="Proteomes" id="UP000007110"/>
    </source>
</evidence>
<dbReference type="GO" id="GO:0004222">
    <property type="term" value="F:metalloendopeptidase activity"/>
    <property type="evidence" value="ECO:0000318"/>
    <property type="project" value="GO_Central"/>
</dbReference>
<dbReference type="RefSeq" id="XP_030829467.1">
    <property type="nucleotide sequence ID" value="XM_030973607.1"/>
</dbReference>